<accession>A0A699K3C0</accession>
<reference evidence="2" key="1">
    <citation type="journal article" date="2019" name="Sci. Rep.">
        <title>Draft genome of Tanacetum cinerariifolium, the natural source of mosquito coil.</title>
        <authorList>
            <person name="Yamashiro T."/>
            <person name="Shiraishi A."/>
            <person name="Satake H."/>
            <person name="Nakayama K."/>
        </authorList>
    </citation>
    <scope>NUCLEOTIDE SEQUENCE</scope>
</reference>
<evidence type="ECO:0000313" key="2">
    <source>
        <dbReference type="EMBL" id="GFA69350.1"/>
    </source>
</evidence>
<feature type="compositionally biased region" description="Gly residues" evidence="1">
    <location>
        <begin position="18"/>
        <end position="32"/>
    </location>
</feature>
<dbReference type="AlphaFoldDB" id="A0A699K3C0"/>
<comment type="caution">
    <text evidence="2">The sequence shown here is derived from an EMBL/GenBank/DDBJ whole genome shotgun (WGS) entry which is preliminary data.</text>
</comment>
<gene>
    <name evidence="2" type="ORF">Tci_641322</name>
</gene>
<feature type="non-terminal residue" evidence="2">
    <location>
        <position position="1"/>
    </location>
</feature>
<sequence>PRCLFVMGLSGEEHGESWGSGGVEGSGGKGAGGKTGYLGEHWLLFERGR</sequence>
<name>A0A699K3C0_TANCI</name>
<feature type="region of interest" description="Disordered" evidence="1">
    <location>
        <begin position="13"/>
        <end position="32"/>
    </location>
</feature>
<evidence type="ECO:0000256" key="1">
    <source>
        <dbReference type="SAM" id="MobiDB-lite"/>
    </source>
</evidence>
<organism evidence="2">
    <name type="scientific">Tanacetum cinerariifolium</name>
    <name type="common">Dalmatian daisy</name>
    <name type="synonym">Chrysanthemum cinerariifolium</name>
    <dbReference type="NCBI Taxonomy" id="118510"/>
    <lineage>
        <taxon>Eukaryota</taxon>
        <taxon>Viridiplantae</taxon>
        <taxon>Streptophyta</taxon>
        <taxon>Embryophyta</taxon>
        <taxon>Tracheophyta</taxon>
        <taxon>Spermatophyta</taxon>
        <taxon>Magnoliopsida</taxon>
        <taxon>eudicotyledons</taxon>
        <taxon>Gunneridae</taxon>
        <taxon>Pentapetalae</taxon>
        <taxon>asterids</taxon>
        <taxon>campanulids</taxon>
        <taxon>Asterales</taxon>
        <taxon>Asteraceae</taxon>
        <taxon>Asteroideae</taxon>
        <taxon>Anthemideae</taxon>
        <taxon>Anthemidinae</taxon>
        <taxon>Tanacetum</taxon>
    </lineage>
</organism>
<dbReference type="EMBL" id="BKCJ010470124">
    <property type="protein sequence ID" value="GFA69350.1"/>
    <property type="molecule type" value="Genomic_DNA"/>
</dbReference>
<proteinExistence type="predicted"/>
<protein>
    <submittedName>
        <fullName evidence="2">Uncharacterized protein</fullName>
    </submittedName>
</protein>